<dbReference type="AlphaFoldDB" id="A0A8E2ETF4"/>
<accession>A0A8E2ETF4</accession>
<dbReference type="Proteomes" id="UP000250140">
    <property type="component" value="Unassembled WGS sequence"/>
</dbReference>
<evidence type="ECO:0000313" key="3">
    <source>
        <dbReference type="Proteomes" id="UP000250140"/>
    </source>
</evidence>
<protein>
    <recommendedName>
        <fullName evidence="1">Carboxymuconolactone decarboxylase-like domain-containing protein</fullName>
    </recommendedName>
</protein>
<dbReference type="PANTHER" id="PTHR34846:SF11">
    <property type="entry name" value="4-CARBOXYMUCONOLACTONE DECARBOXYLASE FAMILY PROTEIN (AFU_ORTHOLOGUE AFUA_6G11590)"/>
    <property type="match status" value="1"/>
</dbReference>
<sequence>MPRFPPIPPSEQTPEQKLGHEEMDLLTQQTFGSNSSFRLKNSEGALLGPFATLLYTPTLISPWLNITHRVFTLPVLSVREKELAIFAVLSHSRAAYALYAHTRLAEDAGLSPTQVTDAREGKLPQGLSEREEAAYVLVGELIRMRGPLDDGAFERAKNVLGMEGVAALMHLTGSYLYSSVLLNAADVCLPEGEKI</sequence>
<dbReference type="SUPFAM" id="SSF69118">
    <property type="entry name" value="AhpD-like"/>
    <property type="match status" value="1"/>
</dbReference>
<organism evidence="2 3">
    <name type="scientific">Glonium stellatum</name>
    <dbReference type="NCBI Taxonomy" id="574774"/>
    <lineage>
        <taxon>Eukaryota</taxon>
        <taxon>Fungi</taxon>
        <taxon>Dikarya</taxon>
        <taxon>Ascomycota</taxon>
        <taxon>Pezizomycotina</taxon>
        <taxon>Dothideomycetes</taxon>
        <taxon>Pleosporomycetidae</taxon>
        <taxon>Gloniales</taxon>
        <taxon>Gloniaceae</taxon>
        <taxon>Glonium</taxon>
    </lineage>
</organism>
<dbReference type="GO" id="GO:0051920">
    <property type="term" value="F:peroxiredoxin activity"/>
    <property type="evidence" value="ECO:0007669"/>
    <property type="project" value="InterPro"/>
</dbReference>
<dbReference type="InterPro" id="IPR029032">
    <property type="entry name" value="AhpD-like"/>
</dbReference>
<name>A0A8E2ETF4_9PEZI</name>
<dbReference type="InterPro" id="IPR003779">
    <property type="entry name" value="CMD-like"/>
</dbReference>
<dbReference type="Pfam" id="PF02627">
    <property type="entry name" value="CMD"/>
    <property type="match status" value="1"/>
</dbReference>
<dbReference type="OrthoDB" id="2567457at2759"/>
<keyword evidence="3" id="KW-1185">Reference proteome</keyword>
<feature type="domain" description="Carboxymuconolactone decarboxylase-like" evidence="1">
    <location>
        <begin position="63"/>
        <end position="134"/>
    </location>
</feature>
<dbReference type="Gene3D" id="1.20.1290.10">
    <property type="entry name" value="AhpD-like"/>
    <property type="match status" value="1"/>
</dbReference>
<reference evidence="2 3" key="1">
    <citation type="journal article" date="2016" name="Nat. Commun.">
        <title>Ectomycorrhizal ecology is imprinted in the genome of the dominant symbiotic fungus Cenococcum geophilum.</title>
        <authorList>
            <consortium name="DOE Joint Genome Institute"/>
            <person name="Peter M."/>
            <person name="Kohler A."/>
            <person name="Ohm R.A."/>
            <person name="Kuo A."/>
            <person name="Krutzmann J."/>
            <person name="Morin E."/>
            <person name="Arend M."/>
            <person name="Barry K.W."/>
            <person name="Binder M."/>
            <person name="Choi C."/>
            <person name="Clum A."/>
            <person name="Copeland A."/>
            <person name="Grisel N."/>
            <person name="Haridas S."/>
            <person name="Kipfer T."/>
            <person name="LaButti K."/>
            <person name="Lindquist E."/>
            <person name="Lipzen A."/>
            <person name="Maire R."/>
            <person name="Meier B."/>
            <person name="Mihaltcheva S."/>
            <person name="Molinier V."/>
            <person name="Murat C."/>
            <person name="Poggeler S."/>
            <person name="Quandt C.A."/>
            <person name="Sperisen C."/>
            <person name="Tritt A."/>
            <person name="Tisserant E."/>
            <person name="Crous P.W."/>
            <person name="Henrissat B."/>
            <person name="Nehls U."/>
            <person name="Egli S."/>
            <person name="Spatafora J.W."/>
            <person name="Grigoriev I.V."/>
            <person name="Martin F.M."/>
        </authorList>
    </citation>
    <scope>NUCLEOTIDE SEQUENCE [LARGE SCALE GENOMIC DNA]</scope>
    <source>
        <strain evidence="2 3">CBS 207.34</strain>
    </source>
</reference>
<dbReference type="PANTHER" id="PTHR34846">
    <property type="entry name" value="4-CARBOXYMUCONOLACTONE DECARBOXYLASE FAMILY PROTEIN (AFU_ORTHOLOGUE AFUA_6G11590)"/>
    <property type="match status" value="1"/>
</dbReference>
<proteinExistence type="predicted"/>
<dbReference type="EMBL" id="KV750533">
    <property type="protein sequence ID" value="OCL04358.1"/>
    <property type="molecule type" value="Genomic_DNA"/>
</dbReference>
<evidence type="ECO:0000259" key="1">
    <source>
        <dbReference type="Pfam" id="PF02627"/>
    </source>
</evidence>
<gene>
    <name evidence="2" type="ORF">AOQ84DRAFT_391596</name>
</gene>
<evidence type="ECO:0000313" key="2">
    <source>
        <dbReference type="EMBL" id="OCL04358.1"/>
    </source>
</evidence>